<evidence type="ECO:0000259" key="9">
    <source>
        <dbReference type="Pfam" id="PF06144"/>
    </source>
</evidence>
<proteinExistence type="inferred from homology"/>
<dbReference type="GO" id="GO:0009360">
    <property type="term" value="C:DNA polymerase III complex"/>
    <property type="evidence" value="ECO:0007669"/>
    <property type="project" value="InterPro"/>
</dbReference>
<dbReference type="Pfam" id="PF06144">
    <property type="entry name" value="DNA_pol3_delta"/>
    <property type="match status" value="1"/>
</dbReference>
<dbReference type="RefSeq" id="WP_009536741.1">
    <property type="nucleotide sequence ID" value="NZ_JH414504.1"/>
</dbReference>
<feature type="domain" description="DNA polymerase III delta subunit-like C-terminal" evidence="10">
    <location>
        <begin position="216"/>
        <end position="333"/>
    </location>
</feature>
<keyword evidence="4" id="KW-0548">Nucleotidyltransferase</keyword>
<organism evidence="11 12">
    <name type="scientific">Oribacterium asaccharolyticum ACB7</name>
    <dbReference type="NCBI Taxonomy" id="796944"/>
    <lineage>
        <taxon>Bacteria</taxon>
        <taxon>Bacillati</taxon>
        <taxon>Bacillota</taxon>
        <taxon>Clostridia</taxon>
        <taxon>Lachnospirales</taxon>
        <taxon>Lachnospiraceae</taxon>
        <taxon>Oribacterium</taxon>
    </lineage>
</organism>
<dbReference type="InterPro" id="IPR010372">
    <property type="entry name" value="DNA_pol3_delta_N"/>
</dbReference>
<dbReference type="PANTHER" id="PTHR34388">
    <property type="entry name" value="DNA POLYMERASE III SUBUNIT DELTA"/>
    <property type="match status" value="1"/>
</dbReference>
<dbReference type="GO" id="GO:0003677">
    <property type="term" value="F:DNA binding"/>
    <property type="evidence" value="ECO:0007669"/>
    <property type="project" value="InterPro"/>
</dbReference>
<dbReference type="GO" id="GO:0006261">
    <property type="term" value="P:DNA-templated DNA replication"/>
    <property type="evidence" value="ECO:0007669"/>
    <property type="project" value="TreeGrafter"/>
</dbReference>
<keyword evidence="12" id="KW-1185">Reference proteome</keyword>
<evidence type="ECO:0000259" key="10">
    <source>
        <dbReference type="Pfam" id="PF21694"/>
    </source>
</evidence>
<keyword evidence="6" id="KW-0239">DNA-directed DNA polymerase</keyword>
<comment type="similarity">
    <text evidence="7">Belongs to the DNA polymerase HolA subunit family.</text>
</comment>
<dbReference type="InterPro" id="IPR048466">
    <property type="entry name" value="DNA_pol3_delta-like_C"/>
</dbReference>
<evidence type="ECO:0000256" key="6">
    <source>
        <dbReference type="ARBA" id="ARBA00022932"/>
    </source>
</evidence>
<dbReference type="NCBIfam" id="TIGR01128">
    <property type="entry name" value="holA"/>
    <property type="match status" value="1"/>
</dbReference>
<dbReference type="InterPro" id="IPR005790">
    <property type="entry name" value="DNA_polIII_delta"/>
</dbReference>
<dbReference type="Proteomes" id="UP000003527">
    <property type="component" value="Unassembled WGS sequence"/>
</dbReference>
<dbReference type="Pfam" id="PF21694">
    <property type="entry name" value="DNA_pol3_delta_C"/>
    <property type="match status" value="1"/>
</dbReference>
<gene>
    <name evidence="11" type="ORF">HMPREF9624_00916</name>
</gene>
<evidence type="ECO:0000256" key="2">
    <source>
        <dbReference type="ARBA" id="ARBA00017703"/>
    </source>
</evidence>
<evidence type="ECO:0000313" key="11">
    <source>
        <dbReference type="EMBL" id="EHL11583.1"/>
    </source>
</evidence>
<keyword evidence="5" id="KW-0235">DNA replication</keyword>
<evidence type="ECO:0000256" key="4">
    <source>
        <dbReference type="ARBA" id="ARBA00022695"/>
    </source>
</evidence>
<dbReference type="SUPFAM" id="SSF48019">
    <property type="entry name" value="post-AAA+ oligomerization domain-like"/>
    <property type="match status" value="1"/>
</dbReference>
<dbReference type="PANTHER" id="PTHR34388:SF1">
    <property type="entry name" value="DNA POLYMERASE III SUBUNIT DELTA"/>
    <property type="match status" value="1"/>
</dbReference>
<evidence type="ECO:0000256" key="7">
    <source>
        <dbReference type="ARBA" id="ARBA00034754"/>
    </source>
</evidence>
<name>G9WVI2_9FIRM</name>
<dbReference type="GO" id="GO:0003887">
    <property type="term" value="F:DNA-directed DNA polymerase activity"/>
    <property type="evidence" value="ECO:0007669"/>
    <property type="project" value="UniProtKB-KW"/>
</dbReference>
<accession>G9WVI2</accession>
<dbReference type="Gene3D" id="1.10.8.60">
    <property type="match status" value="1"/>
</dbReference>
<dbReference type="InterPro" id="IPR027417">
    <property type="entry name" value="P-loop_NTPase"/>
</dbReference>
<feature type="domain" description="DNA polymerase III delta N-terminal" evidence="9">
    <location>
        <begin position="31"/>
        <end position="143"/>
    </location>
</feature>
<comment type="catalytic activity">
    <reaction evidence="8">
        <text>DNA(n) + a 2'-deoxyribonucleoside 5'-triphosphate = DNA(n+1) + diphosphate</text>
        <dbReference type="Rhea" id="RHEA:22508"/>
        <dbReference type="Rhea" id="RHEA-COMP:17339"/>
        <dbReference type="Rhea" id="RHEA-COMP:17340"/>
        <dbReference type="ChEBI" id="CHEBI:33019"/>
        <dbReference type="ChEBI" id="CHEBI:61560"/>
        <dbReference type="ChEBI" id="CHEBI:173112"/>
        <dbReference type="EC" id="2.7.7.7"/>
    </reaction>
</comment>
<dbReference type="HOGENOM" id="CLU_044694_2_2_9"/>
<evidence type="ECO:0000313" key="12">
    <source>
        <dbReference type="Proteomes" id="UP000003527"/>
    </source>
</evidence>
<dbReference type="Gene3D" id="1.20.272.10">
    <property type="match status" value="1"/>
</dbReference>
<sequence>MDVKREEREAFAKAQKTLLEELKSGEFHPLYLLYGEERYLLSYYKKLFLKAFSENEGINITQIEENLETKNLIETAETLPFFAPYRLMLFDGKIGGKKKLSDDFVQYLKTSPRTTVMLFLEEKVDKRSSFYKTVKDRGLILPCTVQDADFLERFAFQFFKKEKKQITRPLLQKLLERTGNNMYRIEAECQKVISFLGEEIEVTEESIELSVKKLPEDKIFDLIEALGRGNRETLFRYYGDLLQLEESPTKIRSMIKNNVTKLLIVREMLTEGKAERDIAQALSMEPWRVRRFCSEARSYTLEALEDLMHALLRLEEEIRQGKIAEQLALEVLLCGEEKDYFS</sequence>
<protein>
    <recommendedName>
        <fullName evidence="2">DNA polymerase III subunit delta</fullName>
        <ecNumber evidence="1">2.7.7.7</ecNumber>
    </recommendedName>
</protein>
<evidence type="ECO:0000256" key="1">
    <source>
        <dbReference type="ARBA" id="ARBA00012417"/>
    </source>
</evidence>
<dbReference type="SUPFAM" id="SSF52540">
    <property type="entry name" value="P-loop containing nucleoside triphosphate hydrolases"/>
    <property type="match status" value="1"/>
</dbReference>
<dbReference type="AlphaFoldDB" id="G9WVI2"/>
<reference evidence="11 12" key="1">
    <citation type="submission" date="2011-08" db="EMBL/GenBank/DDBJ databases">
        <title>The Genome Sequence of Oribacterium sp. ACB7.</title>
        <authorList>
            <consortium name="The Broad Institute Genome Sequencing Platform"/>
            <person name="Earl A."/>
            <person name="Ward D."/>
            <person name="Feldgarden M."/>
            <person name="Gevers D."/>
            <person name="Sizova M."/>
            <person name="Hazen A."/>
            <person name="Epstein S."/>
            <person name="Young S.K."/>
            <person name="Zeng Q."/>
            <person name="Gargeya S."/>
            <person name="Fitzgerald M."/>
            <person name="Haas B."/>
            <person name="Abouelleil A."/>
            <person name="Alvarado L."/>
            <person name="Arachchi H.M."/>
            <person name="Berlin A."/>
            <person name="Brown A."/>
            <person name="Chapman S.B."/>
            <person name="Chen Z."/>
            <person name="Dunbar C."/>
            <person name="Freedman E."/>
            <person name="Gearin G."/>
            <person name="Gellesch M."/>
            <person name="Goldberg J."/>
            <person name="Griggs A."/>
            <person name="Gujja S."/>
            <person name="Heiman D."/>
            <person name="Howarth C."/>
            <person name="Larson L."/>
            <person name="Lui A."/>
            <person name="MacDonald P.J.P."/>
            <person name="Montmayeur A."/>
            <person name="Murphy C."/>
            <person name="Neiman D."/>
            <person name="Pearson M."/>
            <person name="Priest M."/>
            <person name="Roberts A."/>
            <person name="Saif S."/>
            <person name="Shea T."/>
            <person name="Shenoy N."/>
            <person name="Sisk P."/>
            <person name="Stolte C."/>
            <person name="Sykes S."/>
            <person name="Wortman J."/>
            <person name="Nusbaum C."/>
            <person name="Birren B."/>
        </authorList>
    </citation>
    <scope>NUCLEOTIDE SEQUENCE [LARGE SCALE GENOMIC DNA]</scope>
    <source>
        <strain evidence="11 12">ACB7</strain>
    </source>
</reference>
<keyword evidence="3" id="KW-0808">Transferase</keyword>
<dbReference type="EMBL" id="AFZD01000017">
    <property type="protein sequence ID" value="EHL11583.1"/>
    <property type="molecule type" value="Genomic_DNA"/>
</dbReference>
<evidence type="ECO:0000256" key="5">
    <source>
        <dbReference type="ARBA" id="ARBA00022705"/>
    </source>
</evidence>
<evidence type="ECO:0000256" key="3">
    <source>
        <dbReference type="ARBA" id="ARBA00022679"/>
    </source>
</evidence>
<evidence type="ECO:0000256" key="8">
    <source>
        <dbReference type="ARBA" id="ARBA00049244"/>
    </source>
</evidence>
<dbReference type="EC" id="2.7.7.7" evidence="1"/>
<dbReference type="InterPro" id="IPR008921">
    <property type="entry name" value="DNA_pol3_clamp-load_cplx_C"/>
</dbReference>
<dbReference type="PATRIC" id="fig|796944.3.peg.1647"/>
<comment type="caution">
    <text evidence="11">The sequence shown here is derived from an EMBL/GenBank/DDBJ whole genome shotgun (WGS) entry which is preliminary data.</text>
</comment>
<dbReference type="Gene3D" id="3.40.50.300">
    <property type="entry name" value="P-loop containing nucleotide triphosphate hydrolases"/>
    <property type="match status" value="1"/>
</dbReference>